<accession>A0A841EP64</accession>
<gene>
    <name evidence="1" type="ORF">HNP25_001170</name>
</gene>
<evidence type="ECO:0000313" key="1">
    <source>
        <dbReference type="EMBL" id="MBB6002518.1"/>
    </source>
</evidence>
<dbReference type="AlphaFoldDB" id="A0A841EP64"/>
<keyword evidence="2" id="KW-1185">Reference proteome</keyword>
<name>A0A841EP64_9BACT</name>
<organism evidence="1 2">
    <name type="scientific">Arcicella rosea</name>
    <dbReference type="NCBI Taxonomy" id="502909"/>
    <lineage>
        <taxon>Bacteria</taxon>
        <taxon>Pseudomonadati</taxon>
        <taxon>Bacteroidota</taxon>
        <taxon>Cytophagia</taxon>
        <taxon>Cytophagales</taxon>
        <taxon>Flectobacillaceae</taxon>
        <taxon>Arcicella</taxon>
    </lineage>
</organism>
<comment type="caution">
    <text evidence="1">The sequence shown here is derived from an EMBL/GenBank/DDBJ whole genome shotgun (WGS) entry which is preliminary data.</text>
</comment>
<reference evidence="1 2" key="1">
    <citation type="submission" date="2020-08" db="EMBL/GenBank/DDBJ databases">
        <title>Functional genomics of gut bacteria from endangered species of beetles.</title>
        <authorList>
            <person name="Carlos-Shanley C."/>
        </authorList>
    </citation>
    <scope>NUCLEOTIDE SEQUENCE [LARGE SCALE GENOMIC DNA]</scope>
    <source>
        <strain evidence="1 2">S00070</strain>
    </source>
</reference>
<evidence type="ECO:0008006" key="3">
    <source>
        <dbReference type="Google" id="ProtNLM"/>
    </source>
</evidence>
<evidence type="ECO:0000313" key="2">
    <source>
        <dbReference type="Proteomes" id="UP000524404"/>
    </source>
</evidence>
<proteinExistence type="predicted"/>
<dbReference type="Proteomes" id="UP000524404">
    <property type="component" value="Unassembled WGS sequence"/>
</dbReference>
<dbReference type="RefSeq" id="WP_184131683.1">
    <property type="nucleotide sequence ID" value="NZ_JACHKT010000006.1"/>
</dbReference>
<protein>
    <recommendedName>
        <fullName evidence="3">Transposase DDE domain-containing protein</fullName>
    </recommendedName>
</protein>
<sequence length="85" mass="9793">MTELIAELFSTLGLIFKNLNLESIYLIDFFLRPVCKNIRIGCTKLIKGQGFREYNASKREFFYGFKRFDVSVHVITAGKGIPVVR</sequence>
<dbReference type="EMBL" id="JACHKT010000006">
    <property type="protein sequence ID" value="MBB6002518.1"/>
    <property type="molecule type" value="Genomic_DNA"/>
</dbReference>